<dbReference type="GO" id="GO:0004740">
    <property type="term" value="F:pyruvate dehydrogenase (acetyl-transferring) kinase activity"/>
    <property type="evidence" value="ECO:0007669"/>
    <property type="project" value="TreeGrafter"/>
</dbReference>
<dbReference type="Gene3D" id="3.30.160.20">
    <property type="match status" value="1"/>
</dbReference>
<keyword evidence="6 12" id="KW-0067">ATP-binding</keyword>
<dbReference type="SMART" id="SM00387">
    <property type="entry name" value="HATPase_c"/>
    <property type="match status" value="1"/>
</dbReference>
<evidence type="ECO:0000256" key="5">
    <source>
        <dbReference type="ARBA" id="ARBA00022777"/>
    </source>
</evidence>
<dbReference type="SUPFAM" id="SSF69012">
    <property type="entry name" value="alpha-ketoacid dehydrogenase kinase, N-terminal domain"/>
    <property type="match status" value="1"/>
</dbReference>
<sequence length="935" mass="101429">MKRVRLDRWASQLQPPRNPRLQVQRCAFSHETTTFPRRRELQQQRQNITQTQWQCQRRTVSSKRKASTATALQEEGDEVEADTPEFPSRDNKRPPGPSPLYAPSHRTTARSAKLAALHARLSLPPKLPLQTLARCLVDPSADPRPDYNNAPFAILGQDLLGYHTTEHLTCHYPRLPMSVLFAAQYAFVGEATLASIRAEWGVEVVAAPGVEVDAGLLQLKRQIPGNSLVEGTGRRVKDMPGVRALGARLGGGRRNAEWNYRRGVSSRVVFDDEFGDLVGGEPHAGAQLSTSASEDDGAVEADGPDGTTSTLPNLPQSPDDTEATTVSDASASFVRAVAGALYLHAGAAATKTFHRDHILSRQLDLHTMFNFTHPTRDLSRLCAREGFEPPVARLISETGRLSRTPVFVVGVYSGDNLLGEAAGASLNEGRVRAAAAALRSWYLYSPSKGEVVLPSDVEAVQGAGSHLAIVMLSRRAGLRHNGFSLPRRPLHHQSTRHIQTATVTDVDIARLASQPLHPLTLADLCKHGHPPLSEQALLNSANFTLSLLPARLAHRIQSLRSLPYIVVANPNVSKIHSNYVHSLSTLLPYASRRIETLKDEVAFTAVMADLVQTHNNTISILARGFLEARKYITALEVTRFLDEHLRARIGTRLIAEQHIALHISSQPHNSLHSSAPQHNLEVEESSYIGVIDTRLKPANIIRNCEAMVGEICELKYGVRPTIRMVGETEKAIAHIPMHLEYILTELLKNSFRATIEAGMEREAVEITIAPAPAAEERTSTEQGKAGVRDQVGGISNSHQGNVDSASGITKTASGNIRALSDSTPGVTIRIRDRGGGISPENLKNLWEYGFTTFNEDEINEKTSSSSSSSYSSGGGGMDAVMAVGGPVGGSSLAGLGYGLPLGRAYAEYFGGGIAVQSLWGWGTDVYLSLRGVGRV</sequence>
<evidence type="ECO:0000256" key="3">
    <source>
        <dbReference type="ARBA" id="ARBA00022679"/>
    </source>
</evidence>
<dbReference type="InterPro" id="IPR044443">
    <property type="entry name" value="Ribosomal_mL44_DSRM_fung"/>
</dbReference>
<dbReference type="Pfam" id="PF10436">
    <property type="entry name" value="BCDHK_Adom3"/>
    <property type="match status" value="1"/>
</dbReference>
<dbReference type="PANTHER" id="PTHR11947:SF20">
    <property type="entry name" value="[3-METHYL-2-OXOBUTANOATE DEHYDROGENASE [LIPOAMIDE]] KINASE, MITOCHONDRIAL"/>
    <property type="match status" value="1"/>
</dbReference>
<dbReference type="InterPro" id="IPR036389">
    <property type="entry name" value="RNase_III_sf"/>
</dbReference>
<evidence type="ECO:0000256" key="13">
    <source>
        <dbReference type="SAM" id="MobiDB-lite"/>
    </source>
</evidence>
<proteinExistence type="inferred from homology"/>
<evidence type="ECO:0000256" key="11">
    <source>
        <dbReference type="ARBA" id="ARBA00024034"/>
    </source>
</evidence>
<evidence type="ECO:0000256" key="10">
    <source>
        <dbReference type="ARBA" id="ARBA00023274"/>
    </source>
</evidence>
<keyword evidence="4 12" id="KW-0547">Nucleotide-binding</keyword>
<name>A0AAN6QX87_9PEZI</name>
<comment type="caution">
    <text evidence="15">The sequence shown here is derived from an EMBL/GenBank/DDBJ whole genome shotgun (WGS) entry which is preliminary data.</text>
</comment>
<feature type="domain" description="RNase III" evidence="14">
    <location>
        <begin position="114"/>
        <end position="202"/>
    </location>
</feature>
<dbReference type="PANTHER" id="PTHR11947">
    <property type="entry name" value="PYRUVATE DEHYDROGENASE KINASE"/>
    <property type="match status" value="1"/>
</dbReference>
<dbReference type="SMART" id="SM00358">
    <property type="entry name" value="DSRM"/>
    <property type="match status" value="1"/>
</dbReference>
<evidence type="ECO:0000256" key="2">
    <source>
        <dbReference type="ARBA" id="ARBA00022553"/>
    </source>
</evidence>
<dbReference type="GO" id="GO:0006396">
    <property type="term" value="P:RNA processing"/>
    <property type="evidence" value="ECO:0007669"/>
    <property type="project" value="InterPro"/>
</dbReference>
<evidence type="ECO:0000256" key="1">
    <source>
        <dbReference type="ARBA" id="ARBA00006155"/>
    </source>
</evidence>
<evidence type="ECO:0000313" key="15">
    <source>
        <dbReference type="EMBL" id="KAK0999717.1"/>
    </source>
</evidence>
<evidence type="ECO:0000313" key="16">
    <source>
        <dbReference type="Proteomes" id="UP001175353"/>
    </source>
</evidence>
<dbReference type="SUPFAM" id="SSF54768">
    <property type="entry name" value="dsRNA-binding domain-like"/>
    <property type="match status" value="1"/>
</dbReference>
<evidence type="ECO:0000256" key="6">
    <source>
        <dbReference type="ARBA" id="ARBA00022840"/>
    </source>
</evidence>
<dbReference type="Proteomes" id="UP001175353">
    <property type="component" value="Unassembled WGS sequence"/>
</dbReference>
<comment type="similarity">
    <text evidence="11">Belongs to the ribonuclease III family. Mitochondrion-specific ribosomal protein mL44 subfamily.</text>
</comment>
<evidence type="ECO:0000256" key="12">
    <source>
        <dbReference type="RuleBase" id="RU366032"/>
    </source>
</evidence>
<dbReference type="Gene3D" id="1.20.140.20">
    <property type="entry name" value="Alpha-ketoacid/pyruvate dehydrogenase kinase, N-terminal domain"/>
    <property type="match status" value="1"/>
</dbReference>
<dbReference type="GO" id="GO:0003725">
    <property type="term" value="F:double-stranded RNA binding"/>
    <property type="evidence" value="ECO:0007669"/>
    <property type="project" value="InterPro"/>
</dbReference>
<dbReference type="AlphaFoldDB" id="A0AAN6QX87"/>
<dbReference type="Gene3D" id="3.30.565.10">
    <property type="entry name" value="Histidine kinase-like ATPase, C-terminal domain"/>
    <property type="match status" value="1"/>
</dbReference>
<protein>
    <recommendedName>
        <fullName evidence="12">Protein-serine/threonine kinase</fullName>
        <ecNumber evidence="12">2.7.11.-</ecNumber>
    </recommendedName>
</protein>
<feature type="compositionally biased region" description="Acidic residues" evidence="13">
    <location>
        <begin position="74"/>
        <end position="83"/>
    </location>
</feature>
<dbReference type="GO" id="GO:0005759">
    <property type="term" value="C:mitochondrial matrix"/>
    <property type="evidence" value="ECO:0007669"/>
    <property type="project" value="UniProtKB-SubCell"/>
</dbReference>
<feature type="compositionally biased region" description="Acidic residues" evidence="13">
    <location>
        <begin position="293"/>
        <end position="303"/>
    </location>
</feature>
<keyword evidence="16" id="KW-1185">Reference proteome</keyword>
<dbReference type="InterPro" id="IPR036784">
    <property type="entry name" value="AK/P_DHK_N_sf"/>
</dbReference>
<dbReference type="CDD" id="cd19873">
    <property type="entry name" value="DSRM_MRPL3_like"/>
    <property type="match status" value="1"/>
</dbReference>
<comment type="similarity">
    <text evidence="1 12">Belongs to the PDK/BCKDK protein kinase family.</text>
</comment>
<keyword evidence="8" id="KW-0689">Ribosomal protein</keyword>
<evidence type="ECO:0000256" key="4">
    <source>
        <dbReference type="ARBA" id="ARBA00022741"/>
    </source>
</evidence>
<dbReference type="PROSITE" id="PS50142">
    <property type="entry name" value="RNASE_3_2"/>
    <property type="match status" value="1"/>
</dbReference>
<dbReference type="EMBL" id="JAUJLE010000039">
    <property type="protein sequence ID" value="KAK0999717.1"/>
    <property type="molecule type" value="Genomic_DNA"/>
</dbReference>
<keyword evidence="5 12" id="KW-0418">Kinase</keyword>
<keyword evidence="9 12" id="KW-0496">Mitochondrion</keyword>
<organism evidence="15 16">
    <name type="scientific">Friedmanniomyces endolithicus</name>
    <dbReference type="NCBI Taxonomy" id="329885"/>
    <lineage>
        <taxon>Eukaryota</taxon>
        <taxon>Fungi</taxon>
        <taxon>Dikarya</taxon>
        <taxon>Ascomycota</taxon>
        <taxon>Pezizomycotina</taxon>
        <taxon>Dothideomycetes</taxon>
        <taxon>Dothideomycetidae</taxon>
        <taxon>Mycosphaerellales</taxon>
        <taxon>Teratosphaeriaceae</taxon>
        <taxon>Friedmanniomyces</taxon>
    </lineage>
</organism>
<dbReference type="SUPFAM" id="SSF69065">
    <property type="entry name" value="RNase III domain-like"/>
    <property type="match status" value="1"/>
</dbReference>
<dbReference type="GO" id="GO:0005524">
    <property type="term" value="F:ATP binding"/>
    <property type="evidence" value="ECO:0007669"/>
    <property type="project" value="UniProtKB-UniRule"/>
</dbReference>
<dbReference type="SMART" id="SM00535">
    <property type="entry name" value="RIBOc"/>
    <property type="match status" value="1"/>
</dbReference>
<dbReference type="InterPro" id="IPR018955">
    <property type="entry name" value="BCDHK/PDK_N"/>
</dbReference>
<dbReference type="InterPro" id="IPR039028">
    <property type="entry name" value="BCKD/PDK"/>
</dbReference>
<dbReference type="SUPFAM" id="SSF55874">
    <property type="entry name" value="ATPase domain of HSP90 chaperone/DNA topoisomerase II/histidine kinase"/>
    <property type="match status" value="1"/>
</dbReference>
<keyword evidence="7" id="KW-0694">RNA-binding</keyword>
<dbReference type="Gene3D" id="1.10.1520.10">
    <property type="entry name" value="Ribonuclease III domain"/>
    <property type="match status" value="1"/>
</dbReference>
<dbReference type="GO" id="GO:0010906">
    <property type="term" value="P:regulation of glucose metabolic process"/>
    <property type="evidence" value="ECO:0007669"/>
    <property type="project" value="TreeGrafter"/>
</dbReference>
<dbReference type="InterPro" id="IPR014720">
    <property type="entry name" value="dsRBD_dom"/>
</dbReference>
<gene>
    <name evidence="15" type="ORF">LTR91_005999</name>
</gene>
<dbReference type="EC" id="2.7.11.-" evidence="12"/>
<reference evidence="15" key="1">
    <citation type="submission" date="2023-06" db="EMBL/GenBank/DDBJ databases">
        <title>Black Yeasts Isolated from many extreme environments.</title>
        <authorList>
            <person name="Coleine C."/>
            <person name="Stajich J.E."/>
            <person name="Selbmann L."/>
        </authorList>
    </citation>
    <scope>NUCLEOTIDE SEQUENCE</scope>
    <source>
        <strain evidence="15">CCFEE 5200</strain>
    </source>
</reference>
<dbReference type="InterPro" id="IPR036890">
    <property type="entry name" value="HATPase_C_sf"/>
</dbReference>
<feature type="region of interest" description="Disordered" evidence="13">
    <location>
        <begin position="58"/>
        <end position="108"/>
    </location>
</feature>
<dbReference type="InterPro" id="IPR003594">
    <property type="entry name" value="HATPase_dom"/>
</dbReference>
<feature type="compositionally biased region" description="Polar residues" evidence="13">
    <location>
        <begin position="306"/>
        <end position="326"/>
    </location>
</feature>
<feature type="region of interest" description="Disordered" evidence="13">
    <location>
        <begin position="281"/>
        <end position="326"/>
    </location>
</feature>
<keyword evidence="10" id="KW-0687">Ribonucleoprotein</keyword>
<evidence type="ECO:0000256" key="9">
    <source>
        <dbReference type="ARBA" id="ARBA00023128"/>
    </source>
</evidence>
<dbReference type="Pfam" id="PF22892">
    <property type="entry name" value="DSRM_MRPL44"/>
    <property type="match status" value="1"/>
</dbReference>
<evidence type="ECO:0000256" key="8">
    <source>
        <dbReference type="ARBA" id="ARBA00022980"/>
    </source>
</evidence>
<accession>A0AAN6QX87</accession>
<dbReference type="GO" id="GO:0004525">
    <property type="term" value="F:ribonuclease III activity"/>
    <property type="evidence" value="ECO:0007669"/>
    <property type="project" value="InterPro"/>
</dbReference>
<keyword evidence="3 12" id="KW-0808">Transferase</keyword>
<evidence type="ECO:0000259" key="14">
    <source>
        <dbReference type="PROSITE" id="PS50142"/>
    </source>
</evidence>
<dbReference type="InterPro" id="IPR000999">
    <property type="entry name" value="RNase_III_dom"/>
</dbReference>
<evidence type="ECO:0000256" key="7">
    <source>
        <dbReference type="ARBA" id="ARBA00022884"/>
    </source>
</evidence>
<comment type="subcellular location">
    <subcellularLocation>
        <location evidence="12">Mitochondrion matrix</location>
    </subcellularLocation>
</comment>
<keyword evidence="2" id="KW-0597">Phosphoprotein</keyword>
<dbReference type="InterPro" id="IPR044444">
    <property type="entry name" value="Ribosomal_mL44_DSRM_metazoa"/>
</dbReference>